<evidence type="ECO:0000256" key="8">
    <source>
        <dbReference type="RuleBase" id="RU000417"/>
    </source>
</evidence>
<sequence>MKGLILLDLFSGIGGFPKGLSDAGFSFKKHYFSEINKYAIANYQFNFKKAIHAGSVEAVKKGNIEPPDIVTFGSPCQDLSIAGKRQGIKGKRSRLFFEAVRILNELKPRLFIFENVKGLFSSNQGKDFEIVLRAFADLGLYELQWQLLNTSWFLPQNRERLYLVGSLRNQARPQVFPIGSNHQTVEKSHESITQANIAPTINTKVGESGNYSPYILTLRGKKYEKGENLNIRKAGVTNCITQSDDHNFLLEKWHPMRSVRTEKAKAIRRKNQKKGKDYAPFREREFEVREDGITGALTTNTERENLLTNMETIRRFTPLECERLQGFPDGWTSKGIWDGEAREISDSQRYQLLGNAVSVPVVRAVGENIVNSLGPRGKSKHNNRTLESPLGNLDFVKKTPVTYYGGKQRLVTLILSLIPKHKLYCEPFVGGAAVFFAKEPSEMEVINDLNGEVVNFYRVCHSDFNKLVKLVQSTPHSRQVHRETQEILKNADKFDAVKRAWAFWVQTNMSFSSRIFGGYAYERHSNGTLKRFVNKKLAFTKDLQQRLDMVDIESNDALQVIKSRDGDDSFFYCDPPYFNSDMGHYKGYTEKDFTQLLETLSEVEGKFLLSSYPSDVLDGFTKKHKWHTITKQSGVAVTKQTNKIKIEVLTANYPMKSELNGANDQLQMKARCLKLNLNLVDV</sequence>
<dbReference type="NCBIfam" id="TIGR00675">
    <property type="entry name" value="dcm"/>
    <property type="match status" value="1"/>
</dbReference>
<dbReference type="InterPro" id="IPR001525">
    <property type="entry name" value="C5_MeTfrase"/>
</dbReference>
<evidence type="ECO:0000256" key="2">
    <source>
        <dbReference type="ARBA" id="ARBA00022679"/>
    </source>
</evidence>
<dbReference type="PROSITE" id="PS51679">
    <property type="entry name" value="SAM_MT_C5"/>
    <property type="match status" value="1"/>
</dbReference>
<dbReference type="PROSITE" id="PS00094">
    <property type="entry name" value="C5_MTASE_1"/>
    <property type="match status" value="1"/>
</dbReference>
<dbReference type="Gene3D" id="3.40.50.150">
    <property type="entry name" value="Vaccinia Virus protein VP39"/>
    <property type="match status" value="3"/>
</dbReference>
<dbReference type="Proteomes" id="UP000798808">
    <property type="component" value="Unassembled WGS sequence"/>
</dbReference>
<dbReference type="EMBL" id="SMLW01000391">
    <property type="protein sequence ID" value="MTI24275.1"/>
    <property type="molecule type" value="Genomic_DNA"/>
</dbReference>
<name>A0ABW9RM68_9BACT</name>
<proteinExistence type="inferred from homology"/>
<keyword evidence="2 6" id="KW-0808">Transferase</keyword>
<comment type="similarity">
    <text evidence="6 7">Belongs to the class I-like SAM-binding methyltransferase superfamily. C5-methyltransferase family.</text>
</comment>
<evidence type="ECO:0000256" key="7">
    <source>
        <dbReference type="RuleBase" id="RU000416"/>
    </source>
</evidence>
<reference evidence="9 10" key="1">
    <citation type="submission" date="2019-02" db="EMBL/GenBank/DDBJ databases">
        <authorList>
            <person name="Goldberg S.R."/>
            <person name="Haltli B.A."/>
            <person name="Correa H."/>
            <person name="Russell K.G."/>
        </authorList>
    </citation>
    <scope>NUCLEOTIDE SEQUENCE [LARGE SCALE GENOMIC DNA]</scope>
    <source>
        <strain evidence="9 10">JCM 16186</strain>
    </source>
</reference>
<dbReference type="Gene3D" id="3.90.120.10">
    <property type="entry name" value="DNA Methylase, subunit A, domain 2"/>
    <property type="match status" value="1"/>
</dbReference>
<evidence type="ECO:0000313" key="9">
    <source>
        <dbReference type="EMBL" id="MTI24275.1"/>
    </source>
</evidence>
<evidence type="ECO:0000256" key="3">
    <source>
        <dbReference type="ARBA" id="ARBA00022691"/>
    </source>
</evidence>
<keyword evidence="4" id="KW-0680">Restriction system</keyword>
<comment type="catalytic activity">
    <reaction evidence="5 8">
        <text>a 2'-deoxycytidine in DNA + S-adenosyl-L-methionine = a 5-methyl-2'-deoxycytidine in DNA + S-adenosyl-L-homocysteine + H(+)</text>
        <dbReference type="Rhea" id="RHEA:13681"/>
        <dbReference type="Rhea" id="RHEA-COMP:11369"/>
        <dbReference type="Rhea" id="RHEA-COMP:11370"/>
        <dbReference type="ChEBI" id="CHEBI:15378"/>
        <dbReference type="ChEBI" id="CHEBI:57856"/>
        <dbReference type="ChEBI" id="CHEBI:59789"/>
        <dbReference type="ChEBI" id="CHEBI:85452"/>
        <dbReference type="ChEBI" id="CHEBI:85454"/>
        <dbReference type="EC" id="2.1.1.37"/>
    </reaction>
</comment>
<dbReference type="InterPro" id="IPR018117">
    <property type="entry name" value="C5_DNA_meth_AS"/>
</dbReference>
<dbReference type="RefSeq" id="WP_155170101.1">
    <property type="nucleotide sequence ID" value="NZ_BAAAFL010000017.1"/>
</dbReference>
<gene>
    <name evidence="9" type="primary">dcm</name>
    <name evidence="9" type="ORF">E1163_04885</name>
</gene>
<protein>
    <recommendedName>
        <fullName evidence="8">Cytosine-specific methyltransferase</fullName>
        <ecNumber evidence="8">2.1.1.37</ecNumber>
    </recommendedName>
</protein>
<feature type="active site" evidence="6">
    <location>
        <position position="76"/>
    </location>
</feature>
<dbReference type="InterPro" id="IPR031303">
    <property type="entry name" value="C5_meth_CS"/>
</dbReference>
<dbReference type="SUPFAM" id="SSF53335">
    <property type="entry name" value="S-adenosyl-L-methionine-dependent methyltransferases"/>
    <property type="match status" value="2"/>
</dbReference>
<evidence type="ECO:0000313" key="10">
    <source>
        <dbReference type="Proteomes" id="UP000798808"/>
    </source>
</evidence>
<dbReference type="PRINTS" id="PR00105">
    <property type="entry name" value="C5METTRFRASE"/>
</dbReference>
<dbReference type="GO" id="GO:0032259">
    <property type="term" value="P:methylation"/>
    <property type="evidence" value="ECO:0007669"/>
    <property type="project" value="UniProtKB-KW"/>
</dbReference>
<evidence type="ECO:0000256" key="6">
    <source>
        <dbReference type="PROSITE-ProRule" id="PRU01016"/>
    </source>
</evidence>
<accession>A0ABW9RM68</accession>
<evidence type="ECO:0000256" key="4">
    <source>
        <dbReference type="ARBA" id="ARBA00022747"/>
    </source>
</evidence>
<dbReference type="PANTHER" id="PTHR30481:SF4">
    <property type="entry name" value="SITE-SPECIFIC DNA-METHYLTRANSFERASE (ADENINE-SPECIFIC)"/>
    <property type="match status" value="1"/>
</dbReference>
<dbReference type="InterPro" id="IPR012327">
    <property type="entry name" value="MeTrfase_D12"/>
</dbReference>
<evidence type="ECO:0000256" key="5">
    <source>
        <dbReference type="ARBA" id="ARBA00047422"/>
    </source>
</evidence>
<dbReference type="EC" id="2.1.1.37" evidence="8"/>
<organism evidence="9 10">
    <name type="scientific">Fulvivirga kasyanovii</name>
    <dbReference type="NCBI Taxonomy" id="396812"/>
    <lineage>
        <taxon>Bacteria</taxon>
        <taxon>Pseudomonadati</taxon>
        <taxon>Bacteroidota</taxon>
        <taxon>Cytophagia</taxon>
        <taxon>Cytophagales</taxon>
        <taxon>Fulvivirgaceae</taxon>
        <taxon>Fulvivirga</taxon>
    </lineage>
</organism>
<evidence type="ECO:0000256" key="1">
    <source>
        <dbReference type="ARBA" id="ARBA00022603"/>
    </source>
</evidence>
<keyword evidence="10" id="KW-1185">Reference proteome</keyword>
<dbReference type="GO" id="GO:0003886">
    <property type="term" value="F:DNA (cytosine-5-)-methyltransferase activity"/>
    <property type="evidence" value="ECO:0007669"/>
    <property type="project" value="UniProtKB-EC"/>
</dbReference>
<keyword evidence="1 6" id="KW-0489">Methyltransferase</keyword>
<dbReference type="PROSITE" id="PS00095">
    <property type="entry name" value="C5_MTASE_2"/>
    <property type="match status" value="1"/>
</dbReference>
<keyword evidence="3 6" id="KW-0949">S-adenosyl-L-methionine</keyword>
<dbReference type="Pfam" id="PF00145">
    <property type="entry name" value="DNA_methylase"/>
    <property type="match status" value="1"/>
</dbReference>
<dbReference type="Pfam" id="PF02086">
    <property type="entry name" value="MethyltransfD12"/>
    <property type="match status" value="1"/>
</dbReference>
<dbReference type="PANTHER" id="PTHR30481">
    <property type="entry name" value="DNA ADENINE METHYLASE"/>
    <property type="match status" value="1"/>
</dbReference>
<dbReference type="InterPro" id="IPR029063">
    <property type="entry name" value="SAM-dependent_MTases_sf"/>
</dbReference>
<comment type="caution">
    <text evidence="9">The sequence shown here is derived from an EMBL/GenBank/DDBJ whole genome shotgun (WGS) entry which is preliminary data.</text>
</comment>